<gene>
    <name evidence="1" type="ORF">E2562_018157</name>
</gene>
<protein>
    <recommendedName>
        <fullName evidence="3">Rx N-terminal domain-containing protein</fullName>
    </recommendedName>
</protein>
<proteinExistence type="predicted"/>
<evidence type="ECO:0008006" key="3">
    <source>
        <dbReference type="Google" id="ProtNLM"/>
    </source>
</evidence>
<comment type="caution">
    <text evidence="1">The sequence shown here is derived from an EMBL/GenBank/DDBJ whole genome shotgun (WGS) entry which is preliminary data.</text>
</comment>
<accession>A0A6G1C770</accession>
<organism evidence="1 2">
    <name type="scientific">Oryza meyeriana var. granulata</name>
    <dbReference type="NCBI Taxonomy" id="110450"/>
    <lineage>
        <taxon>Eukaryota</taxon>
        <taxon>Viridiplantae</taxon>
        <taxon>Streptophyta</taxon>
        <taxon>Embryophyta</taxon>
        <taxon>Tracheophyta</taxon>
        <taxon>Spermatophyta</taxon>
        <taxon>Magnoliopsida</taxon>
        <taxon>Liliopsida</taxon>
        <taxon>Poales</taxon>
        <taxon>Poaceae</taxon>
        <taxon>BOP clade</taxon>
        <taxon>Oryzoideae</taxon>
        <taxon>Oryzeae</taxon>
        <taxon>Oryzinae</taxon>
        <taxon>Oryza</taxon>
        <taxon>Oryza meyeriana</taxon>
    </lineage>
</organism>
<dbReference type="EMBL" id="SPHZ02000010">
    <property type="protein sequence ID" value="KAF0896032.1"/>
    <property type="molecule type" value="Genomic_DNA"/>
</dbReference>
<evidence type="ECO:0000313" key="1">
    <source>
        <dbReference type="EMBL" id="KAF0896032.1"/>
    </source>
</evidence>
<sequence length="98" mass="10441">MVGVGLTVGLAVGGCFASSIIGKLIDAASGYGKDQISGSKDMKSKLKKLDESRTQIESLVFAAEDGKVELSPDLQSWLWLLYDAVKAADSVVDEIEYL</sequence>
<name>A0A6G1C770_9ORYZ</name>
<dbReference type="Proteomes" id="UP000479710">
    <property type="component" value="Unassembled WGS sequence"/>
</dbReference>
<keyword evidence="2" id="KW-1185">Reference proteome</keyword>
<dbReference type="AlphaFoldDB" id="A0A6G1C770"/>
<evidence type="ECO:0000313" key="2">
    <source>
        <dbReference type="Proteomes" id="UP000479710"/>
    </source>
</evidence>
<reference evidence="1 2" key="1">
    <citation type="submission" date="2019-11" db="EMBL/GenBank/DDBJ databases">
        <title>Whole genome sequence of Oryza granulata.</title>
        <authorList>
            <person name="Li W."/>
        </authorList>
    </citation>
    <scope>NUCLEOTIDE SEQUENCE [LARGE SCALE GENOMIC DNA]</scope>
    <source>
        <strain evidence="2">cv. Menghai</strain>
        <tissue evidence="1">Leaf</tissue>
    </source>
</reference>